<protein>
    <submittedName>
        <fullName evidence="2">Hemerythrin domain-containing protein</fullName>
    </submittedName>
</protein>
<sequence>MAEAAASAEAAPSLAEALEREHHEIDAGIEAFGTGGAPEAEREALVAAIAALRRHIYLEEEFFFPALSEAGLVAPVFVMLREHGQMWRTLDALTLELRADAGNPEVRTLIRELTVQLQHHNGKEEQILYPQADTALDGQAAERLRTFLADGELPGDWVCQRAG</sequence>
<evidence type="ECO:0000259" key="1">
    <source>
        <dbReference type="Pfam" id="PF01814"/>
    </source>
</evidence>
<dbReference type="RefSeq" id="WP_269444261.1">
    <property type="nucleotide sequence ID" value="NZ_CP097463.1"/>
</dbReference>
<evidence type="ECO:0000313" key="2">
    <source>
        <dbReference type="EMBL" id="WAX57714.1"/>
    </source>
</evidence>
<gene>
    <name evidence="2" type="ORF">M6B22_02840</name>
</gene>
<dbReference type="Pfam" id="PF01814">
    <property type="entry name" value="Hemerythrin"/>
    <property type="match status" value="1"/>
</dbReference>
<reference evidence="2" key="1">
    <citation type="submission" date="2022-05" db="EMBL/GenBank/DDBJ databases">
        <title>Jatrophihabitans sp. SB3-54 whole genome sequence.</title>
        <authorList>
            <person name="Suh M.K."/>
            <person name="Eom M.K."/>
            <person name="Kim J.S."/>
            <person name="Kim H.S."/>
            <person name="Do H.E."/>
            <person name="Shin Y.K."/>
            <person name="Lee J.-S."/>
        </authorList>
    </citation>
    <scope>NUCLEOTIDE SEQUENCE</scope>
    <source>
        <strain evidence="2">SB3-54</strain>
    </source>
</reference>
<feature type="domain" description="Hemerythrin-like" evidence="1">
    <location>
        <begin position="15"/>
        <end position="132"/>
    </location>
</feature>
<dbReference type="Proteomes" id="UP001164693">
    <property type="component" value="Chromosome"/>
</dbReference>
<proteinExistence type="predicted"/>
<evidence type="ECO:0000313" key="3">
    <source>
        <dbReference type="Proteomes" id="UP001164693"/>
    </source>
</evidence>
<dbReference type="EMBL" id="CP097463">
    <property type="protein sequence ID" value="WAX57714.1"/>
    <property type="molecule type" value="Genomic_DNA"/>
</dbReference>
<dbReference type="InterPro" id="IPR012312">
    <property type="entry name" value="Hemerythrin-like"/>
</dbReference>
<dbReference type="Gene3D" id="1.20.120.520">
    <property type="entry name" value="nmb1532 protein domain like"/>
    <property type="match status" value="1"/>
</dbReference>
<name>A0ABY7JYS9_9ACTN</name>
<organism evidence="2 3">
    <name type="scientific">Jatrophihabitans cynanchi</name>
    <dbReference type="NCBI Taxonomy" id="2944128"/>
    <lineage>
        <taxon>Bacteria</taxon>
        <taxon>Bacillati</taxon>
        <taxon>Actinomycetota</taxon>
        <taxon>Actinomycetes</taxon>
        <taxon>Jatrophihabitantales</taxon>
        <taxon>Jatrophihabitantaceae</taxon>
        <taxon>Jatrophihabitans</taxon>
    </lineage>
</organism>
<accession>A0ABY7JYS9</accession>
<keyword evidence="3" id="KW-1185">Reference proteome</keyword>